<sequence length="375" mass="43548">MDDLPALFYEEVFQVLDGRIDSFAQLSGTVGHLANSRPKDRYNVTAYISEHIYVQIAGLKAENGIAVRRPVFDVSAFLKDTKLISQFEVRVFDEPRILTGPFIDPAHMQSYLDSLKVSPENFDKLMRMFVKAPVRNLEFRGFANNSTNYALQIENFNLFKKYFLPCHKLSCFMDRNVRPAPEATEFFNVIAEFLRSPCLSRVSVANPRLWPSGMVDGLFDYLRSPILGHLSYIDIEGHALPPRIFSKWMEFDDEKNMPSRKVFKVMTYQRDKLMEGFQFDEIPHHSIKDFSEWMDGEMQKEKYAEHRHYWKLQHPKFDKHYSPSTSSESPIGMALLVPASHQSPTLFSVVFLIISSVLISKRLVYLKLMNLIRSY</sequence>
<proteinExistence type="predicted"/>
<keyword evidence="1" id="KW-1133">Transmembrane helix</keyword>
<keyword evidence="3" id="KW-1185">Reference proteome</keyword>
<evidence type="ECO:0000313" key="3">
    <source>
        <dbReference type="Proteomes" id="UP001175271"/>
    </source>
</evidence>
<organism evidence="2 3">
    <name type="scientific">Steinernema hermaphroditum</name>
    <dbReference type="NCBI Taxonomy" id="289476"/>
    <lineage>
        <taxon>Eukaryota</taxon>
        <taxon>Metazoa</taxon>
        <taxon>Ecdysozoa</taxon>
        <taxon>Nematoda</taxon>
        <taxon>Chromadorea</taxon>
        <taxon>Rhabditida</taxon>
        <taxon>Tylenchina</taxon>
        <taxon>Panagrolaimomorpha</taxon>
        <taxon>Strongyloidoidea</taxon>
        <taxon>Steinernematidae</taxon>
        <taxon>Steinernema</taxon>
    </lineage>
</organism>
<dbReference type="EMBL" id="JAUCMV010000002">
    <property type="protein sequence ID" value="KAK0419519.1"/>
    <property type="molecule type" value="Genomic_DNA"/>
</dbReference>
<dbReference type="AlphaFoldDB" id="A0AA39IA45"/>
<protein>
    <submittedName>
        <fullName evidence="2">Uncharacterized protein</fullName>
    </submittedName>
</protein>
<gene>
    <name evidence="2" type="ORF">QR680_014186</name>
</gene>
<accession>A0AA39IA45</accession>
<evidence type="ECO:0000256" key="1">
    <source>
        <dbReference type="SAM" id="Phobius"/>
    </source>
</evidence>
<keyword evidence="1" id="KW-0812">Transmembrane</keyword>
<name>A0AA39IA45_9BILA</name>
<evidence type="ECO:0000313" key="2">
    <source>
        <dbReference type="EMBL" id="KAK0419519.1"/>
    </source>
</evidence>
<feature type="transmembrane region" description="Helical" evidence="1">
    <location>
        <begin position="346"/>
        <end position="365"/>
    </location>
</feature>
<comment type="caution">
    <text evidence="2">The sequence shown here is derived from an EMBL/GenBank/DDBJ whole genome shotgun (WGS) entry which is preliminary data.</text>
</comment>
<reference evidence="2" key="1">
    <citation type="submission" date="2023-06" db="EMBL/GenBank/DDBJ databases">
        <title>Genomic analysis of the entomopathogenic nematode Steinernema hermaphroditum.</title>
        <authorList>
            <person name="Schwarz E.M."/>
            <person name="Heppert J.K."/>
            <person name="Baniya A."/>
            <person name="Schwartz H.T."/>
            <person name="Tan C.-H."/>
            <person name="Antoshechkin I."/>
            <person name="Sternberg P.W."/>
            <person name="Goodrich-Blair H."/>
            <person name="Dillman A.R."/>
        </authorList>
    </citation>
    <scope>NUCLEOTIDE SEQUENCE</scope>
    <source>
        <strain evidence="2">PS9179</strain>
        <tissue evidence="2">Whole animal</tissue>
    </source>
</reference>
<keyword evidence="1" id="KW-0472">Membrane</keyword>
<dbReference type="Proteomes" id="UP001175271">
    <property type="component" value="Unassembled WGS sequence"/>
</dbReference>